<dbReference type="InterPro" id="IPR015890">
    <property type="entry name" value="Chorismate_C"/>
</dbReference>
<dbReference type="Pfam" id="PF00425">
    <property type="entry name" value="Chorismate_bind"/>
    <property type="match status" value="1"/>
</dbReference>
<dbReference type="InterPro" id="IPR005801">
    <property type="entry name" value="ADC_synthase"/>
</dbReference>
<dbReference type="InterPro" id="IPR019999">
    <property type="entry name" value="Anth_synth_I-like"/>
</dbReference>
<dbReference type="GO" id="GO:0009396">
    <property type="term" value="P:folic acid-containing compound biosynthetic process"/>
    <property type="evidence" value="ECO:0007669"/>
    <property type="project" value="InterPro"/>
</dbReference>
<gene>
    <name evidence="2" type="ORF">SAMN05444411_10982</name>
</gene>
<name>A0A1H3EF16_9FLAO</name>
<dbReference type="GO" id="GO:0008153">
    <property type="term" value="P:4-aminobenzoate biosynthetic process"/>
    <property type="evidence" value="ECO:0007669"/>
    <property type="project" value="TreeGrafter"/>
</dbReference>
<dbReference type="STRING" id="762486.SAMN05444411_10982"/>
<dbReference type="EMBL" id="FNNJ01000009">
    <property type="protein sequence ID" value="SDX77333.1"/>
    <property type="molecule type" value="Genomic_DNA"/>
</dbReference>
<dbReference type="Proteomes" id="UP000199595">
    <property type="component" value="Unassembled WGS sequence"/>
</dbReference>
<evidence type="ECO:0000313" key="2">
    <source>
        <dbReference type="EMBL" id="SDX77333.1"/>
    </source>
</evidence>
<dbReference type="NCBIfam" id="TIGR00553">
    <property type="entry name" value="pabB"/>
    <property type="match status" value="1"/>
</dbReference>
<accession>A0A1H3EF16</accession>
<evidence type="ECO:0000313" key="3">
    <source>
        <dbReference type="Proteomes" id="UP000199595"/>
    </source>
</evidence>
<dbReference type="GO" id="GO:0005737">
    <property type="term" value="C:cytoplasm"/>
    <property type="evidence" value="ECO:0007669"/>
    <property type="project" value="TreeGrafter"/>
</dbReference>
<proteinExistence type="predicted"/>
<sequence>MQRTNKIIQVSNITEFKTNLLTWAQQFKTTVWLDSNNYQQKHSNFDAVLAVESFSEINSTPNNAFQKLKEYQTNTNDFIFGYLGYDLKNDVEKLESSNFDGLDFSDLFFFQPKKIFFIKKNTVEIKYINEFSSEIETDLKTIKQLNTKNQQPKANSIKIKLRIHKDEYFQKINTVLKHIHRGDIYEASFCQEFYSENSEINPLEIYENLNQISKPPFATFLKLDDKFLLSASPERYLKKDGNTVISQPIKGTEKRATSKKEDLKLIKELENNPKERAENIMIVDLVRNDLSRSAIKGSVKVDELCKVYTFEQVHQLISTISCKVKPTIHPVDIIKDTFPMGSMTGAPKISAMKIIEELEETKRGLYSGAVGYFTPNGDFDFNVIIRSILYNASKKYISYSVGGAITAKSVPEKEYEECLLKAKAMKQVLLNTN</sequence>
<organism evidence="2 3">
    <name type="scientific">Lutibacter oricola</name>
    <dbReference type="NCBI Taxonomy" id="762486"/>
    <lineage>
        <taxon>Bacteria</taxon>
        <taxon>Pseudomonadati</taxon>
        <taxon>Bacteroidota</taxon>
        <taxon>Flavobacteriia</taxon>
        <taxon>Flavobacteriales</taxon>
        <taxon>Flavobacteriaceae</taxon>
        <taxon>Lutibacter</taxon>
    </lineage>
</organism>
<dbReference type="OrthoDB" id="9803598at2"/>
<dbReference type="SUPFAM" id="SSF56322">
    <property type="entry name" value="ADC synthase"/>
    <property type="match status" value="1"/>
</dbReference>
<evidence type="ECO:0000259" key="1">
    <source>
        <dbReference type="Pfam" id="PF00425"/>
    </source>
</evidence>
<dbReference type="PANTHER" id="PTHR11236">
    <property type="entry name" value="AMINOBENZOATE/ANTHRANILATE SYNTHASE"/>
    <property type="match status" value="1"/>
</dbReference>
<dbReference type="InterPro" id="IPR005802">
    <property type="entry name" value="ADC_synth_comp_1"/>
</dbReference>
<keyword evidence="3" id="KW-1185">Reference proteome</keyword>
<dbReference type="Gene3D" id="3.60.120.10">
    <property type="entry name" value="Anthranilate synthase"/>
    <property type="match status" value="1"/>
</dbReference>
<reference evidence="2 3" key="1">
    <citation type="submission" date="2016-10" db="EMBL/GenBank/DDBJ databases">
        <authorList>
            <person name="de Groot N.N."/>
        </authorList>
    </citation>
    <scope>NUCLEOTIDE SEQUENCE [LARGE SCALE GENOMIC DNA]</scope>
    <source>
        <strain evidence="2 3">DSM 24956</strain>
    </source>
</reference>
<dbReference type="RefSeq" id="WP_090124898.1">
    <property type="nucleotide sequence ID" value="NZ_FNNJ01000009.1"/>
</dbReference>
<dbReference type="PANTHER" id="PTHR11236:SF18">
    <property type="entry name" value="AMINODEOXYCHORISMATE SYNTHASE"/>
    <property type="match status" value="1"/>
</dbReference>
<dbReference type="GO" id="GO:0046820">
    <property type="term" value="F:4-amino-4-deoxychorismate synthase activity"/>
    <property type="evidence" value="ECO:0007669"/>
    <property type="project" value="TreeGrafter"/>
</dbReference>
<protein>
    <submittedName>
        <fullName evidence="2">Para-aminobenzoate synthetase component 1</fullName>
    </submittedName>
</protein>
<feature type="domain" description="Chorismate-utilising enzyme C-terminal" evidence="1">
    <location>
        <begin position="165"/>
        <end position="421"/>
    </location>
</feature>
<dbReference type="PRINTS" id="PR00095">
    <property type="entry name" value="ANTSNTHASEI"/>
</dbReference>
<dbReference type="GO" id="GO:0000162">
    <property type="term" value="P:L-tryptophan biosynthetic process"/>
    <property type="evidence" value="ECO:0007669"/>
    <property type="project" value="TreeGrafter"/>
</dbReference>
<dbReference type="AlphaFoldDB" id="A0A1H3EF16"/>